<accession>A0A319ERP1</accession>
<reference evidence="2 3" key="1">
    <citation type="submission" date="2018-02" db="EMBL/GenBank/DDBJ databases">
        <title>The genomes of Aspergillus section Nigri reveals drivers in fungal speciation.</title>
        <authorList>
            <consortium name="DOE Joint Genome Institute"/>
            <person name="Vesth T.C."/>
            <person name="Nybo J."/>
            <person name="Theobald S."/>
            <person name="Brandl J."/>
            <person name="Frisvad J.C."/>
            <person name="Nielsen K.F."/>
            <person name="Lyhne E.K."/>
            <person name="Kogle M.E."/>
            <person name="Kuo A."/>
            <person name="Riley R."/>
            <person name="Clum A."/>
            <person name="Nolan M."/>
            <person name="Lipzen A."/>
            <person name="Salamov A."/>
            <person name="Henrissat B."/>
            <person name="Wiebenga A."/>
            <person name="De vries R.P."/>
            <person name="Grigoriev I.V."/>
            <person name="Mortensen U.H."/>
            <person name="Andersen M.R."/>
            <person name="Baker S.E."/>
        </authorList>
    </citation>
    <scope>NUCLEOTIDE SEQUENCE [LARGE SCALE GENOMIC DNA]</scope>
    <source>
        <strain evidence="2 3">CBS 707.79</strain>
    </source>
</reference>
<dbReference type="Proteomes" id="UP000247810">
    <property type="component" value="Unassembled WGS sequence"/>
</dbReference>
<name>A0A319ERP1_9EURO</name>
<dbReference type="VEuPathDB" id="FungiDB:BO71DRAFT_253071"/>
<dbReference type="AlphaFoldDB" id="A0A319ERP1"/>
<feature type="region of interest" description="Disordered" evidence="1">
    <location>
        <begin position="38"/>
        <end position="58"/>
    </location>
</feature>
<keyword evidence="3" id="KW-1185">Reference proteome</keyword>
<proteinExistence type="predicted"/>
<evidence type="ECO:0000313" key="2">
    <source>
        <dbReference type="EMBL" id="PYH93582.1"/>
    </source>
</evidence>
<evidence type="ECO:0000313" key="3">
    <source>
        <dbReference type="Proteomes" id="UP000247810"/>
    </source>
</evidence>
<sequence>MLQYRYVCLRPPPHAGSPRPPQRRVGKFPPLRAVQLPDRPTKLRRGGRPRLPPSMPVRLGSSGIMGRRRHSLPPSNAAQYLLLLVLRTTDPTDRSFSLTQPPPSLQCKNRILDCVYQKYPLPDRFSDPEPSHCLIPIISLLVILTSCASHRQNKVCTEASHRN</sequence>
<protein>
    <submittedName>
        <fullName evidence="2">Uncharacterized protein</fullName>
    </submittedName>
</protein>
<dbReference type="EMBL" id="KZ825890">
    <property type="protein sequence ID" value="PYH93582.1"/>
    <property type="molecule type" value="Genomic_DNA"/>
</dbReference>
<organism evidence="2 3">
    <name type="scientific">Aspergillus ellipticus CBS 707.79</name>
    <dbReference type="NCBI Taxonomy" id="1448320"/>
    <lineage>
        <taxon>Eukaryota</taxon>
        <taxon>Fungi</taxon>
        <taxon>Dikarya</taxon>
        <taxon>Ascomycota</taxon>
        <taxon>Pezizomycotina</taxon>
        <taxon>Eurotiomycetes</taxon>
        <taxon>Eurotiomycetidae</taxon>
        <taxon>Eurotiales</taxon>
        <taxon>Aspergillaceae</taxon>
        <taxon>Aspergillus</taxon>
        <taxon>Aspergillus subgen. Circumdati</taxon>
    </lineage>
</organism>
<evidence type="ECO:0000256" key="1">
    <source>
        <dbReference type="SAM" id="MobiDB-lite"/>
    </source>
</evidence>
<gene>
    <name evidence="2" type="ORF">BO71DRAFT_253071</name>
</gene>